<dbReference type="InterPro" id="IPR010982">
    <property type="entry name" value="Lambda_DNA-bd_dom_sf"/>
</dbReference>
<dbReference type="PANTHER" id="PTHR46797:SF1">
    <property type="entry name" value="METHYLPHOSPHONATE SYNTHASE"/>
    <property type="match status" value="1"/>
</dbReference>
<dbReference type="InterPro" id="IPR036286">
    <property type="entry name" value="LexA/Signal_pep-like_sf"/>
</dbReference>
<dbReference type="InterPro" id="IPR050807">
    <property type="entry name" value="TransReg_Diox_bact_type"/>
</dbReference>
<comment type="caution">
    <text evidence="3">The sequence shown here is derived from an EMBL/GenBank/DDBJ whole genome shotgun (WGS) entry which is preliminary data.</text>
</comment>
<dbReference type="InterPro" id="IPR001387">
    <property type="entry name" value="Cro/C1-type_HTH"/>
</dbReference>
<reference evidence="4" key="1">
    <citation type="journal article" date="2019" name="Int. J. Syst. Evol. Microbiol.">
        <title>The Global Catalogue of Microorganisms (GCM) 10K type strain sequencing project: providing services to taxonomists for standard genome sequencing and annotation.</title>
        <authorList>
            <consortium name="The Broad Institute Genomics Platform"/>
            <consortium name="The Broad Institute Genome Sequencing Center for Infectious Disease"/>
            <person name="Wu L."/>
            <person name="Ma J."/>
        </authorList>
    </citation>
    <scope>NUCLEOTIDE SEQUENCE [LARGE SCALE GENOMIC DNA]</scope>
    <source>
        <strain evidence="4">JCM 17805</strain>
    </source>
</reference>
<sequence>MSTSTLGERLRTARKQRGLTQTALARQVGTTQSTINDIETGRHKSTTYMLALADSLQVDPRWLERGTGVIKGVSVEIVNQGAPLPLYTWDIVAQLAKTPGDPLPMVDAVYRCPVDHSSNAYTLYVPSSDYEHYLQKNDVLFVDPVGVYSNGDPVICVIANSGIVDIRQLVSDGVNTYLKAMNRNIPDERRLLLANLEPVMGGELQLPHTVGDSEPIVYLAGRIIFRGGTL</sequence>
<keyword evidence="4" id="KW-1185">Reference proteome</keyword>
<proteinExistence type="predicted"/>
<dbReference type="SUPFAM" id="SSF47413">
    <property type="entry name" value="lambda repressor-like DNA-binding domains"/>
    <property type="match status" value="1"/>
</dbReference>
<evidence type="ECO:0000313" key="4">
    <source>
        <dbReference type="Proteomes" id="UP001500604"/>
    </source>
</evidence>
<protein>
    <recommendedName>
        <fullName evidence="2">HTH cro/C1-type domain-containing protein</fullName>
    </recommendedName>
</protein>
<dbReference type="CDD" id="cd00093">
    <property type="entry name" value="HTH_XRE"/>
    <property type="match status" value="1"/>
</dbReference>
<dbReference type="Proteomes" id="UP001500604">
    <property type="component" value="Unassembled WGS sequence"/>
</dbReference>
<dbReference type="Pfam" id="PF00717">
    <property type="entry name" value="Peptidase_S24"/>
    <property type="match status" value="1"/>
</dbReference>
<dbReference type="Gene3D" id="2.10.109.10">
    <property type="entry name" value="Umud Fragment, subunit A"/>
    <property type="match status" value="1"/>
</dbReference>
<dbReference type="SUPFAM" id="SSF51306">
    <property type="entry name" value="LexA/Signal peptidase"/>
    <property type="match status" value="1"/>
</dbReference>
<dbReference type="PANTHER" id="PTHR46797">
    <property type="entry name" value="HTH-TYPE TRANSCRIPTIONAL REGULATOR"/>
    <property type="match status" value="1"/>
</dbReference>
<dbReference type="InterPro" id="IPR015927">
    <property type="entry name" value="Peptidase_S24_S26A/B/C"/>
</dbReference>
<keyword evidence="1" id="KW-0238">DNA-binding</keyword>
<evidence type="ECO:0000313" key="3">
    <source>
        <dbReference type="EMBL" id="GAA4648104.1"/>
    </source>
</evidence>
<evidence type="ECO:0000259" key="2">
    <source>
        <dbReference type="PROSITE" id="PS50943"/>
    </source>
</evidence>
<feature type="domain" description="HTH cro/C1-type" evidence="2">
    <location>
        <begin position="10"/>
        <end position="63"/>
    </location>
</feature>
<dbReference type="RefSeq" id="WP_345193321.1">
    <property type="nucleotide sequence ID" value="NZ_BAABFL010000025.1"/>
</dbReference>
<dbReference type="SMART" id="SM00530">
    <property type="entry name" value="HTH_XRE"/>
    <property type="match status" value="1"/>
</dbReference>
<organism evidence="3 4">
    <name type="scientific">Kistimonas scapharcae</name>
    <dbReference type="NCBI Taxonomy" id="1036133"/>
    <lineage>
        <taxon>Bacteria</taxon>
        <taxon>Pseudomonadati</taxon>
        <taxon>Pseudomonadota</taxon>
        <taxon>Gammaproteobacteria</taxon>
        <taxon>Oceanospirillales</taxon>
        <taxon>Endozoicomonadaceae</taxon>
        <taxon>Kistimonas</taxon>
    </lineage>
</organism>
<accession>A0ABP8UYA1</accession>
<name>A0ABP8UYA1_9GAMM</name>
<dbReference type="EMBL" id="BAABFL010000025">
    <property type="protein sequence ID" value="GAA4648104.1"/>
    <property type="molecule type" value="Genomic_DNA"/>
</dbReference>
<dbReference type="Pfam" id="PF01381">
    <property type="entry name" value="HTH_3"/>
    <property type="match status" value="1"/>
</dbReference>
<gene>
    <name evidence="3" type="ORF">GCM10023116_03680</name>
</gene>
<dbReference type="PROSITE" id="PS50943">
    <property type="entry name" value="HTH_CROC1"/>
    <property type="match status" value="1"/>
</dbReference>
<evidence type="ECO:0000256" key="1">
    <source>
        <dbReference type="ARBA" id="ARBA00023125"/>
    </source>
</evidence>
<dbReference type="Gene3D" id="1.10.260.40">
    <property type="entry name" value="lambda repressor-like DNA-binding domains"/>
    <property type="match status" value="1"/>
</dbReference>